<accession>A0ABC8UVU9</accession>
<keyword evidence="2" id="KW-1185">Reference proteome</keyword>
<comment type="caution">
    <text evidence="1">The sequence shown here is derived from an EMBL/GenBank/DDBJ whole genome shotgun (WGS) entry which is preliminary data.</text>
</comment>
<feature type="non-terminal residue" evidence="1">
    <location>
        <position position="92"/>
    </location>
</feature>
<evidence type="ECO:0000313" key="1">
    <source>
        <dbReference type="EMBL" id="CAK9185200.1"/>
    </source>
</evidence>
<dbReference type="Proteomes" id="UP001642360">
    <property type="component" value="Unassembled WGS sequence"/>
</dbReference>
<organism evidence="1 2">
    <name type="scientific">Ilex paraguariensis</name>
    <name type="common">yerba mate</name>
    <dbReference type="NCBI Taxonomy" id="185542"/>
    <lineage>
        <taxon>Eukaryota</taxon>
        <taxon>Viridiplantae</taxon>
        <taxon>Streptophyta</taxon>
        <taxon>Embryophyta</taxon>
        <taxon>Tracheophyta</taxon>
        <taxon>Spermatophyta</taxon>
        <taxon>Magnoliopsida</taxon>
        <taxon>eudicotyledons</taxon>
        <taxon>Gunneridae</taxon>
        <taxon>Pentapetalae</taxon>
        <taxon>asterids</taxon>
        <taxon>campanulids</taxon>
        <taxon>Aquifoliales</taxon>
        <taxon>Aquifoliaceae</taxon>
        <taxon>Ilex</taxon>
    </lineage>
</organism>
<dbReference type="AlphaFoldDB" id="A0ABC8UVU9"/>
<evidence type="ECO:0000313" key="2">
    <source>
        <dbReference type="Proteomes" id="UP001642360"/>
    </source>
</evidence>
<dbReference type="EMBL" id="CAUOFW020009224">
    <property type="protein sequence ID" value="CAK9185200.1"/>
    <property type="molecule type" value="Genomic_DNA"/>
</dbReference>
<protein>
    <submittedName>
        <fullName evidence="1">Uncharacterized protein</fullName>
    </submittedName>
</protein>
<proteinExistence type="predicted"/>
<name>A0ABC8UVU9_9AQUA</name>
<sequence length="92" mass="10420">MLYCESLFSFGACCTTIKLEQTSLLLHGVAAWCLFEKEREKRTPVVASLDEDFLILLVASLDEDFLILCKWIRSNSPLLGLFNQGLVEKSTF</sequence>
<reference evidence="1 2" key="1">
    <citation type="submission" date="2024-02" db="EMBL/GenBank/DDBJ databases">
        <authorList>
            <person name="Vignale AGUSTIN F."/>
            <person name="Sosa J E."/>
            <person name="Modenutti C."/>
        </authorList>
    </citation>
    <scope>NUCLEOTIDE SEQUENCE [LARGE SCALE GENOMIC DNA]</scope>
</reference>
<gene>
    <name evidence="1" type="ORF">ILEXP_LOCUS55578</name>
</gene>